<feature type="coiled-coil region" evidence="1">
    <location>
        <begin position="5"/>
        <end position="81"/>
    </location>
</feature>
<dbReference type="InterPro" id="IPR025280">
    <property type="entry name" value="SNIPE"/>
</dbReference>
<dbReference type="Pfam" id="PF13250">
    <property type="entry name" value="SNIPE"/>
    <property type="match status" value="1"/>
</dbReference>
<name>A0A3E2U209_9FIRM</name>
<dbReference type="SMART" id="SM00974">
    <property type="entry name" value="T5orf172"/>
    <property type="match status" value="1"/>
</dbReference>
<dbReference type="RefSeq" id="WP_117529358.1">
    <property type="nucleotide sequence ID" value="NZ_QVES01000001.1"/>
</dbReference>
<evidence type="ECO:0000313" key="3">
    <source>
        <dbReference type="EMBL" id="RGB90248.1"/>
    </source>
</evidence>
<evidence type="ECO:0000259" key="2">
    <source>
        <dbReference type="SMART" id="SM00974"/>
    </source>
</evidence>
<sequence length="429" mass="49809">MSLFGKKEKEEIERLNLEIENLKAAMPSESRTLDDINRKISSSNDELSRVEENLHSRQEELNDTMEELRKAKCQLIETNEEVLMQSFGLYTPRYSFMNADEYKAHLLEIRAKQKDMIKNKTAVSGNTNWTVNGNESKGKKMVSDMQKLLLRAFNSECDDVIEHVKYNNIEASEKRITSSRDAISKLGSIMDVSIQPKYYRLKIEELHLAFEYAQKKQQEKEEQKEARARMREEAKLAKEIEEERKKLEKEQQHYQNALQRINAQLEAASEADRGAIEEKKAELMAQLAKIDKEFADVDYREANQRAGYVYVISNIGAFGENVYKIGMTRRLDPHDRVDELGDASVPFNFDIHAMIFSNDAPKLEAALHNAFADRKLNFVNQRREFFNVTLDEIKQVVRENYDKSVEFVELAPAEQYRESLKLRAAAKKD</sequence>
<evidence type="ECO:0000313" key="4">
    <source>
        <dbReference type="Proteomes" id="UP000260782"/>
    </source>
</evidence>
<dbReference type="EMBL" id="QVES01000001">
    <property type="protein sequence ID" value="RGB90248.1"/>
    <property type="molecule type" value="Genomic_DNA"/>
</dbReference>
<feature type="coiled-coil region" evidence="1">
    <location>
        <begin position="213"/>
        <end position="293"/>
    </location>
</feature>
<reference evidence="3 4" key="1">
    <citation type="submission" date="2018-08" db="EMBL/GenBank/DDBJ databases">
        <title>A genome reference for cultivated species of the human gut microbiota.</title>
        <authorList>
            <person name="Zou Y."/>
            <person name="Xue W."/>
            <person name="Luo G."/>
        </authorList>
    </citation>
    <scope>NUCLEOTIDE SEQUENCE [LARGE SCALE GENOMIC DNA]</scope>
    <source>
        <strain evidence="3 4">AF31-14AC</strain>
    </source>
</reference>
<dbReference type="Pfam" id="PF13455">
    <property type="entry name" value="MUG113"/>
    <property type="match status" value="1"/>
</dbReference>
<organism evidence="3 4">
    <name type="scientific">Faecalibacterium prausnitzii</name>
    <dbReference type="NCBI Taxonomy" id="853"/>
    <lineage>
        <taxon>Bacteria</taxon>
        <taxon>Bacillati</taxon>
        <taxon>Bacillota</taxon>
        <taxon>Clostridia</taxon>
        <taxon>Eubacteriales</taxon>
        <taxon>Oscillospiraceae</taxon>
        <taxon>Faecalibacterium</taxon>
    </lineage>
</organism>
<dbReference type="Proteomes" id="UP000260782">
    <property type="component" value="Unassembled WGS sequence"/>
</dbReference>
<evidence type="ECO:0000256" key="1">
    <source>
        <dbReference type="SAM" id="Coils"/>
    </source>
</evidence>
<protein>
    <submittedName>
        <fullName evidence="3">DUF4041 domain-containing protein</fullName>
    </submittedName>
</protein>
<dbReference type="AlphaFoldDB" id="A0A3E2U209"/>
<feature type="domain" description="Bacteriophage T5 Orf172 DNA-binding" evidence="2">
    <location>
        <begin position="317"/>
        <end position="400"/>
    </location>
</feature>
<accession>A0A3E2U209</accession>
<dbReference type="InterPro" id="IPR018306">
    <property type="entry name" value="Phage_T5_Orf172_DNA-bd"/>
</dbReference>
<keyword evidence="1" id="KW-0175">Coiled coil</keyword>
<proteinExistence type="predicted"/>
<gene>
    <name evidence="3" type="ORF">DWZ25_00215</name>
</gene>
<comment type="caution">
    <text evidence="3">The sequence shown here is derived from an EMBL/GenBank/DDBJ whole genome shotgun (WGS) entry which is preliminary data.</text>
</comment>